<organism evidence="11 12">
    <name type="scientific">Cytobacillus purgationiresistens</name>
    <dbReference type="NCBI Taxonomy" id="863449"/>
    <lineage>
        <taxon>Bacteria</taxon>
        <taxon>Bacillati</taxon>
        <taxon>Bacillota</taxon>
        <taxon>Bacilli</taxon>
        <taxon>Bacillales</taxon>
        <taxon>Bacillaceae</taxon>
        <taxon>Cytobacillus</taxon>
    </lineage>
</organism>
<evidence type="ECO:0000256" key="8">
    <source>
        <dbReference type="ARBA" id="ARBA00048337"/>
    </source>
</evidence>
<dbReference type="CDD" id="cd19360">
    <property type="entry name" value="TenA_C_SaTenA-like"/>
    <property type="match status" value="1"/>
</dbReference>
<name>A0ABU0ADM0_9BACI</name>
<evidence type="ECO:0000256" key="1">
    <source>
        <dbReference type="ARBA" id="ARBA00001881"/>
    </source>
</evidence>
<dbReference type="InterPro" id="IPR050967">
    <property type="entry name" value="Thiamine_Salvage_TenA"/>
</dbReference>
<accession>A0ABU0ADM0</accession>
<dbReference type="NCBIfam" id="TIGR04306">
    <property type="entry name" value="salvage_TenA"/>
    <property type="match status" value="1"/>
</dbReference>
<dbReference type="Gene3D" id="1.20.910.10">
    <property type="entry name" value="Heme oxygenase-like"/>
    <property type="match status" value="1"/>
</dbReference>
<dbReference type="EMBL" id="JAUSUB010000004">
    <property type="protein sequence ID" value="MDQ0269338.1"/>
    <property type="molecule type" value="Genomic_DNA"/>
</dbReference>
<evidence type="ECO:0000256" key="4">
    <source>
        <dbReference type="ARBA" id="ARBA00011881"/>
    </source>
</evidence>
<evidence type="ECO:0000313" key="11">
    <source>
        <dbReference type="EMBL" id="MDQ0269338.1"/>
    </source>
</evidence>
<comment type="function">
    <text evidence="9">Catalyzes an amino-pyrimidine hydrolysis reaction at the C5' of the pyrimidine moiety of thiamine compounds, a reaction that is part of a thiamine salvage pathway.</text>
</comment>
<dbReference type="Proteomes" id="UP001238088">
    <property type="component" value="Unassembled WGS sequence"/>
</dbReference>
<comment type="caution">
    <text evidence="11">The sequence shown here is derived from an EMBL/GenBank/DDBJ whole genome shotgun (WGS) entry which is preliminary data.</text>
</comment>
<gene>
    <name evidence="11" type="ORF">J2S17_001209</name>
</gene>
<evidence type="ECO:0000259" key="10">
    <source>
        <dbReference type="Pfam" id="PF03070"/>
    </source>
</evidence>
<comment type="catalytic activity">
    <reaction evidence="8 9">
        <text>thiamine + H2O = 5-(2-hydroxyethyl)-4-methylthiazole + 4-amino-5-hydroxymethyl-2-methylpyrimidine + H(+)</text>
        <dbReference type="Rhea" id="RHEA:17509"/>
        <dbReference type="ChEBI" id="CHEBI:15377"/>
        <dbReference type="ChEBI" id="CHEBI:15378"/>
        <dbReference type="ChEBI" id="CHEBI:16892"/>
        <dbReference type="ChEBI" id="CHEBI:17957"/>
        <dbReference type="ChEBI" id="CHEBI:18385"/>
        <dbReference type="EC" id="3.5.99.2"/>
    </reaction>
</comment>
<keyword evidence="9 11" id="KW-0378">Hydrolase</keyword>
<evidence type="ECO:0000256" key="6">
    <source>
        <dbReference type="ARBA" id="ARBA00013647"/>
    </source>
</evidence>
<dbReference type="Pfam" id="PF03070">
    <property type="entry name" value="TENA_THI-4"/>
    <property type="match status" value="1"/>
</dbReference>
<dbReference type="GO" id="GO:0050334">
    <property type="term" value="F:thiaminase activity"/>
    <property type="evidence" value="ECO:0007669"/>
    <property type="project" value="UniProtKB-EC"/>
</dbReference>
<comment type="similarity">
    <text evidence="3 9">Belongs to the TenA family.</text>
</comment>
<dbReference type="SUPFAM" id="SSF48613">
    <property type="entry name" value="Heme oxygenase-like"/>
    <property type="match status" value="1"/>
</dbReference>
<protein>
    <recommendedName>
        <fullName evidence="6 9">Aminopyrimidine aminohydrolase</fullName>
        <ecNumber evidence="5 9">3.5.99.2</ecNumber>
    </recommendedName>
</protein>
<evidence type="ECO:0000256" key="9">
    <source>
        <dbReference type="RuleBase" id="RU363093"/>
    </source>
</evidence>
<evidence type="ECO:0000256" key="3">
    <source>
        <dbReference type="ARBA" id="ARBA00010264"/>
    </source>
</evidence>
<dbReference type="RefSeq" id="WP_307472837.1">
    <property type="nucleotide sequence ID" value="NZ_JAUSUB010000004.1"/>
</dbReference>
<dbReference type="InterPro" id="IPR016084">
    <property type="entry name" value="Haem_Oase-like_multi-hlx"/>
</dbReference>
<proteinExistence type="inferred from homology"/>
<keyword evidence="12" id="KW-1185">Reference proteome</keyword>
<evidence type="ECO:0000256" key="2">
    <source>
        <dbReference type="ARBA" id="ARBA00004948"/>
    </source>
</evidence>
<sequence>MSFSQELRQEANYIFEACYNHLFVKGIAEGKLGKEQLIHYVKQDFEYLNAIVQTYALGISKATNREEMAMFNTSISFVLNSELHPHNNFCQIADVKYEDLQGHHLAPAAQHYTRHMLNVGRSGSVEEIIAVTLPCPYIYAYIGDRIMEDYKPNRSHPFYDWISFYGGKEHERLNFSLKRFDQLAEQAPEKERNKMKEHFMLSCQLEYMFFDMAYKLEDWPVQKEASAVAE</sequence>
<feature type="domain" description="Thiaminase-2/PQQC" evidence="10">
    <location>
        <begin position="10"/>
        <end position="215"/>
    </location>
</feature>
<comment type="pathway">
    <text evidence="2 9">Cofactor biosynthesis; thiamine diphosphate biosynthesis.</text>
</comment>
<comment type="catalytic activity">
    <reaction evidence="1 9">
        <text>4-amino-5-aminomethyl-2-methylpyrimidine + H2O = 4-amino-5-hydroxymethyl-2-methylpyrimidine + NH4(+)</text>
        <dbReference type="Rhea" id="RHEA:31799"/>
        <dbReference type="ChEBI" id="CHEBI:15377"/>
        <dbReference type="ChEBI" id="CHEBI:16892"/>
        <dbReference type="ChEBI" id="CHEBI:28938"/>
        <dbReference type="ChEBI" id="CHEBI:63416"/>
        <dbReference type="EC" id="3.5.99.2"/>
    </reaction>
</comment>
<evidence type="ECO:0000313" key="12">
    <source>
        <dbReference type="Proteomes" id="UP001238088"/>
    </source>
</evidence>
<dbReference type="PANTHER" id="PTHR43198:SF2">
    <property type="entry name" value="SI:CH1073-67J19.1-RELATED"/>
    <property type="match status" value="1"/>
</dbReference>
<comment type="subunit">
    <text evidence="4">Homotetramer.</text>
</comment>
<keyword evidence="7 9" id="KW-0784">Thiamine biosynthesis</keyword>
<dbReference type="InterPro" id="IPR027574">
    <property type="entry name" value="Thiaminase_II"/>
</dbReference>
<dbReference type="PANTHER" id="PTHR43198">
    <property type="entry name" value="BIFUNCTIONAL TH2 PROTEIN"/>
    <property type="match status" value="1"/>
</dbReference>
<evidence type="ECO:0000256" key="5">
    <source>
        <dbReference type="ARBA" id="ARBA00012684"/>
    </source>
</evidence>
<dbReference type="InterPro" id="IPR004305">
    <property type="entry name" value="Thiaminase-2/PQQC"/>
</dbReference>
<dbReference type="EC" id="3.5.99.2" evidence="5 9"/>
<reference evidence="11 12" key="1">
    <citation type="submission" date="2023-07" db="EMBL/GenBank/DDBJ databases">
        <title>Genomic Encyclopedia of Type Strains, Phase IV (KMG-IV): sequencing the most valuable type-strain genomes for metagenomic binning, comparative biology and taxonomic classification.</title>
        <authorList>
            <person name="Goeker M."/>
        </authorList>
    </citation>
    <scope>NUCLEOTIDE SEQUENCE [LARGE SCALE GENOMIC DNA]</scope>
    <source>
        <strain evidence="11 12">DSM 23494</strain>
    </source>
</reference>
<evidence type="ECO:0000256" key="7">
    <source>
        <dbReference type="ARBA" id="ARBA00022977"/>
    </source>
</evidence>